<feature type="transmembrane region" description="Helical" evidence="1">
    <location>
        <begin position="54"/>
        <end position="76"/>
    </location>
</feature>
<proteinExistence type="predicted"/>
<organism evidence="3 4">
    <name type="scientific">Dyadobacter chenwenxiniae</name>
    <dbReference type="NCBI Taxonomy" id="2906456"/>
    <lineage>
        <taxon>Bacteria</taxon>
        <taxon>Pseudomonadati</taxon>
        <taxon>Bacteroidota</taxon>
        <taxon>Cytophagia</taxon>
        <taxon>Cytophagales</taxon>
        <taxon>Spirosomataceae</taxon>
        <taxon>Dyadobacter</taxon>
    </lineage>
</organism>
<keyword evidence="1" id="KW-1133">Transmembrane helix</keyword>
<dbReference type="AlphaFoldDB" id="A0A9X1TC21"/>
<sequence length="381" mass="44752">MTALFGQKFNYLRFLLNYRFWLHVTGWLAFFTSPLILPAPVFEHLPRFYVNYLFVTRVIINLVFIGIFYLNLFHLTPRLLWTRNLTRFLLYLAAMLVLVILLDYFLLKGVQEDLQKYFANTHAHDPFLESISADTFPSPHQLFANSLLFMLIILSSSLWAVLTDRLRQQAFSQQILYEKTSAELAVLRLQISPHFLFNTLNNIRWLTRTKSDQAEVSVMELAEILRYMLFQVTHHKVDLKEEITYLNRYVNLQKLRIHAKTEVDFNCDGDYENIKIEPLLFMPFVENAFKFGVHSEQPSKITIHLSVKENELLFICSNQCFDLSNDEQMPGTGQGLPNVKRRLELYYPLTHALTIHHDQSLFSVILKLSLNYGQNEMSGRR</sequence>
<dbReference type="Pfam" id="PF06580">
    <property type="entry name" value="His_kinase"/>
    <property type="match status" value="1"/>
</dbReference>
<evidence type="ECO:0000256" key="1">
    <source>
        <dbReference type="SAM" id="Phobius"/>
    </source>
</evidence>
<reference evidence="3" key="1">
    <citation type="submission" date="2021-12" db="EMBL/GenBank/DDBJ databases">
        <title>Novel species in genus Dyadobacter.</title>
        <authorList>
            <person name="Ma C."/>
        </authorList>
    </citation>
    <scope>NUCLEOTIDE SEQUENCE</scope>
    <source>
        <strain evidence="3">LJ419</strain>
    </source>
</reference>
<evidence type="ECO:0000313" key="3">
    <source>
        <dbReference type="EMBL" id="MCF0060461.1"/>
    </source>
</evidence>
<dbReference type="SUPFAM" id="SSF55874">
    <property type="entry name" value="ATPase domain of HSP90 chaperone/DNA topoisomerase II/histidine kinase"/>
    <property type="match status" value="1"/>
</dbReference>
<feature type="transmembrane region" description="Helical" evidence="1">
    <location>
        <begin position="142"/>
        <end position="162"/>
    </location>
</feature>
<dbReference type="InterPro" id="IPR010559">
    <property type="entry name" value="Sig_transdc_His_kin_internal"/>
</dbReference>
<protein>
    <submittedName>
        <fullName evidence="3">Histidine kinase</fullName>
    </submittedName>
</protein>
<dbReference type="InterPro" id="IPR050640">
    <property type="entry name" value="Bact_2-comp_sensor_kinase"/>
</dbReference>
<dbReference type="GO" id="GO:0016020">
    <property type="term" value="C:membrane"/>
    <property type="evidence" value="ECO:0007669"/>
    <property type="project" value="InterPro"/>
</dbReference>
<evidence type="ECO:0000313" key="4">
    <source>
        <dbReference type="Proteomes" id="UP001139000"/>
    </source>
</evidence>
<gene>
    <name evidence="3" type="ORF">LXM26_03085</name>
</gene>
<name>A0A9X1TC21_9BACT</name>
<dbReference type="PANTHER" id="PTHR34220">
    <property type="entry name" value="SENSOR HISTIDINE KINASE YPDA"/>
    <property type="match status" value="1"/>
</dbReference>
<dbReference type="GO" id="GO:0000155">
    <property type="term" value="F:phosphorelay sensor kinase activity"/>
    <property type="evidence" value="ECO:0007669"/>
    <property type="project" value="InterPro"/>
</dbReference>
<keyword evidence="3" id="KW-0418">Kinase</keyword>
<keyword evidence="1" id="KW-0472">Membrane</keyword>
<dbReference type="Gene3D" id="3.30.565.10">
    <property type="entry name" value="Histidine kinase-like ATPase, C-terminal domain"/>
    <property type="match status" value="1"/>
</dbReference>
<accession>A0A9X1TC21</accession>
<comment type="caution">
    <text evidence="3">The sequence shown here is derived from an EMBL/GenBank/DDBJ whole genome shotgun (WGS) entry which is preliminary data.</text>
</comment>
<evidence type="ECO:0000259" key="2">
    <source>
        <dbReference type="Pfam" id="PF06580"/>
    </source>
</evidence>
<dbReference type="PANTHER" id="PTHR34220:SF7">
    <property type="entry name" value="SENSOR HISTIDINE KINASE YPDA"/>
    <property type="match status" value="1"/>
</dbReference>
<feature type="transmembrane region" description="Helical" evidence="1">
    <location>
        <begin position="88"/>
        <end position="107"/>
    </location>
</feature>
<feature type="domain" description="Signal transduction histidine kinase internal region" evidence="2">
    <location>
        <begin position="182"/>
        <end position="259"/>
    </location>
</feature>
<keyword evidence="3" id="KW-0808">Transferase</keyword>
<dbReference type="EMBL" id="JAJTTC010000001">
    <property type="protein sequence ID" value="MCF0060461.1"/>
    <property type="molecule type" value="Genomic_DNA"/>
</dbReference>
<feature type="transmembrane region" description="Helical" evidence="1">
    <location>
        <begin position="20"/>
        <end position="42"/>
    </location>
</feature>
<keyword evidence="1" id="KW-0812">Transmembrane</keyword>
<keyword evidence="4" id="KW-1185">Reference proteome</keyword>
<dbReference type="Proteomes" id="UP001139000">
    <property type="component" value="Unassembled WGS sequence"/>
</dbReference>
<dbReference type="RefSeq" id="WP_234653220.1">
    <property type="nucleotide sequence ID" value="NZ_CP094997.1"/>
</dbReference>
<dbReference type="InterPro" id="IPR036890">
    <property type="entry name" value="HATPase_C_sf"/>
</dbReference>